<dbReference type="EMBL" id="NIGF01000004">
    <property type="protein sequence ID" value="PQV64517.1"/>
    <property type="molecule type" value="Genomic_DNA"/>
</dbReference>
<comment type="caution">
    <text evidence="1">The sequence shown here is derived from an EMBL/GenBank/DDBJ whole genome shotgun (WGS) entry which is preliminary data.</text>
</comment>
<dbReference type="InParanoid" id="A0A2S8SUP4"/>
<dbReference type="AlphaFoldDB" id="A0A2S8SUP4"/>
<dbReference type="Proteomes" id="UP000237684">
    <property type="component" value="Unassembled WGS sequence"/>
</dbReference>
<accession>A0A2S8SUP4</accession>
<keyword evidence="2" id="KW-1185">Reference proteome</keyword>
<evidence type="ECO:0000313" key="2">
    <source>
        <dbReference type="Proteomes" id="UP000237684"/>
    </source>
</evidence>
<reference evidence="1 2" key="1">
    <citation type="journal article" date="2018" name="Syst. Appl. Microbiol.">
        <title>Abditibacterium utsteinense sp. nov., the first cultivated member of candidate phylum FBP, isolated from ice-free Antarctic soil samples.</title>
        <authorList>
            <person name="Tahon G."/>
            <person name="Tytgat B."/>
            <person name="Lebbe L."/>
            <person name="Carlier A."/>
            <person name="Willems A."/>
        </authorList>
    </citation>
    <scope>NUCLEOTIDE SEQUENCE [LARGE SCALE GENOMIC DNA]</scope>
    <source>
        <strain evidence="1 2">LMG 29911</strain>
    </source>
</reference>
<proteinExistence type="predicted"/>
<name>A0A2S8SUP4_9BACT</name>
<evidence type="ECO:0000313" key="1">
    <source>
        <dbReference type="EMBL" id="PQV64517.1"/>
    </source>
</evidence>
<gene>
    <name evidence="1" type="ORF">B1R32_10410</name>
</gene>
<sequence>MTQIPLQRTKIEAFERLDFLLLSGICVSSIISVYKSRR</sequence>
<organism evidence="1 2">
    <name type="scientific">Abditibacterium utsteinense</name>
    <dbReference type="NCBI Taxonomy" id="1960156"/>
    <lineage>
        <taxon>Bacteria</taxon>
        <taxon>Pseudomonadati</taxon>
        <taxon>Abditibacteriota</taxon>
        <taxon>Abditibacteriia</taxon>
        <taxon>Abditibacteriales</taxon>
        <taxon>Abditibacteriaceae</taxon>
        <taxon>Abditibacterium</taxon>
    </lineage>
</organism>
<protein>
    <submittedName>
        <fullName evidence="1">Uncharacterized protein</fullName>
    </submittedName>
</protein>